<dbReference type="Gene3D" id="3.40.50.2000">
    <property type="entry name" value="Glycogen Phosphorylase B"/>
    <property type="match status" value="1"/>
</dbReference>
<dbReference type="EMBL" id="JACEFF010000179">
    <property type="protein sequence ID" value="KAH9642724.1"/>
    <property type="molecule type" value="Genomic_DNA"/>
</dbReference>
<keyword evidence="4" id="KW-0472">Membrane</keyword>
<keyword evidence="2" id="KW-0328">Glycosyltransferase</keyword>
<keyword evidence="4" id="KW-1133">Transmembrane helix</keyword>
<comment type="similarity">
    <text evidence="1">Belongs to the UDP-glycosyltransferase family.</text>
</comment>
<evidence type="ECO:0000313" key="7">
    <source>
        <dbReference type="Proteomes" id="UP000814243"/>
    </source>
</evidence>
<dbReference type="PANTHER" id="PTHR48043">
    <property type="entry name" value="EG:EG0003.4 PROTEIN-RELATED"/>
    <property type="match status" value="1"/>
</dbReference>
<dbReference type="Pfam" id="PF00201">
    <property type="entry name" value="UDPGT"/>
    <property type="match status" value="2"/>
</dbReference>
<dbReference type="GO" id="GO:0008194">
    <property type="term" value="F:UDP-glycosyltransferase activity"/>
    <property type="evidence" value="ECO:0007669"/>
    <property type="project" value="InterPro"/>
</dbReference>
<dbReference type="InterPro" id="IPR050271">
    <property type="entry name" value="UDP-glycosyltransferase"/>
</dbReference>
<evidence type="ECO:0000313" key="6">
    <source>
        <dbReference type="EMBL" id="KAH9642724.1"/>
    </source>
</evidence>
<reference evidence="6" key="1">
    <citation type="journal article" date="2021" name="G3 (Bethesda)">
        <title>Genome and transcriptome analysis of the beet armyworm Spodoptera exigua reveals targets for pest control. .</title>
        <authorList>
            <person name="Simon S."/>
            <person name="Breeschoten T."/>
            <person name="Jansen H.J."/>
            <person name="Dirks R.P."/>
            <person name="Schranz M.E."/>
            <person name="Ros V.I.D."/>
        </authorList>
    </citation>
    <scope>NUCLEOTIDE SEQUENCE</scope>
    <source>
        <strain evidence="6">TB_SE_WUR_2020</strain>
    </source>
</reference>
<evidence type="ECO:0000256" key="4">
    <source>
        <dbReference type="SAM" id="Phobius"/>
    </source>
</evidence>
<keyword evidence="4" id="KW-0812">Transmembrane</keyword>
<keyword evidence="5" id="KW-0732">Signal</keyword>
<dbReference type="Proteomes" id="UP000814243">
    <property type="component" value="Unassembled WGS sequence"/>
</dbReference>
<dbReference type="AlphaFoldDB" id="A0A922SMJ8"/>
<name>A0A922SMJ8_SPOEX</name>
<gene>
    <name evidence="6" type="ORF">HF086_002994</name>
</gene>
<evidence type="ECO:0000256" key="3">
    <source>
        <dbReference type="ARBA" id="ARBA00022679"/>
    </source>
</evidence>
<dbReference type="PANTHER" id="PTHR48043:SF159">
    <property type="entry name" value="EG:EG0003.4 PROTEIN-RELATED"/>
    <property type="match status" value="1"/>
</dbReference>
<proteinExistence type="inferred from homology"/>
<comment type="caution">
    <text evidence="6">The sequence shown here is derived from an EMBL/GenBank/DDBJ whole genome shotgun (WGS) entry which is preliminary data.</text>
</comment>
<evidence type="ECO:0000256" key="1">
    <source>
        <dbReference type="ARBA" id="ARBA00009995"/>
    </source>
</evidence>
<keyword evidence="3" id="KW-0808">Transferase</keyword>
<evidence type="ECO:0008006" key="8">
    <source>
        <dbReference type="Google" id="ProtNLM"/>
    </source>
</evidence>
<accession>A0A922SMJ8</accession>
<organism evidence="6 7">
    <name type="scientific">Spodoptera exigua</name>
    <name type="common">Beet armyworm</name>
    <name type="synonym">Noctua fulgens</name>
    <dbReference type="NCBI Taxonomy" id="7107"/>
    <lineage>
        <taxon>Eukaryota</taxon>
        <taxon>Metazoa</taxon>
        <taxon>Ecdysozoa</taxon>
        <taxon>Arthropoda</taxon>
        <taxon>Hexapoda</taxon>
        <taxon>Insecta</taxon>
        <taxon>Pterygota</taxon>
        <taxon>Neoptera</taxon>
        <taxon>Endopterygota</taxon>
        <taxon>Lepidoptera</taxon>
        <taxon>Glossata</taxon>
        <taxon>Ditrysia</taxon>
        <taxon>Noctuoidea</taxon>
        <taxon>Noctuidae</taxon>
        <taxon>Amphipyrinae</taxon>
        <taxon>Spodoptera</taxon>
    </lineage>
</organism>
<feature type="chain" id="PRO_5037484366" description="UDP-glucuronosyltransferase" evidence="5">
    <location>
        <begin position="21"/>
        <end position="477"/>
    </location>
</feature>
<protein>
    <recommendedName>
        <fullName evidence="8">UDP-glucuronosyltransferase</fullName>
    </recommendedName>
</protein>
<feature type="signal peptide" evidence="5">
    <location>
        <begin position="1"/>
        <end position="20"/>
    </location>
</feature>
<dbReference type="InterPro" id="IPR002213">
    <property type="entry name" value="UDP_glucos_trans"/>
</dbReference>
<feature type="transmembrane region" description="Helical" evidence="4">
    <location>
        <begin position="438"/>
        <end position="457"/>
    </location>
</feature>
<evidence type="ECO:0000256" key="5">
    <source>
        <dbReference type="SAM" id="SignalP"/>
    </source>
</evidence>
<dbReference type="SUPFAM" id="SSF53756">
    <property type="entry name" value="UDP-Glycosyltransferase/glycogen phosphorylase"/>
    <property type="match status" value="1"/>
</dbReference>
<sequence length="477" mass="53992">MERMKIYWLAICLMLASAEASKILVVFPLPSRSHGNLGDGIVKHLLNAGHEVMDIMSIKTIMDSPMFLDSIGFMLYMMIDMLRHTVQIEGVNKLLSDPKEEFDLVIAEWMFSDIPAGFASVFDCPLIWLSSVEVHWMILQLVDQAPNPAYTVDIMSTYTPPLNFWQRANELWTQVKVKFLQYVWLDGVQERAFNEFIQPLILKRGRKPPTFDESRYNASLLLSNAYISTAAPVALPQNHKFIGGYHIDEEVKPMSADLKKIMDNANHGVVYFSMGSNLKSKDMPEELKKSLLKMFGTLKQTVLWNYHNPSFPAHPNLAVFVTHGGLLSTTESVHFGIPIIGIPVFADQFLNVIKAVNKGFAQRVDLSYTMADKLKEAIIEVTSNKRYAEKAKELSIIHHDRPVKPADELVHWVNHVIKTRGAPHLRSPALHVPFYQKMYLDLAAVLVLLFLAGRVLLKKVYAAVCSKKKSGSQKKNN</sequence>
<evidence type="ECO:0000256" key="2">
    <source>
        <dbReference type="ARBA" id="ARBA00022676"/>
    </source>
</evidence>
<dbReference type="CDD" id="cd03784">
    <property type="entry name" value="GT1_Gtf-like"/>
    <property type="match status" value="1"/>
</dbReference>